<keyword evidence="2 7" id="KW-0813">Transport</keyword>
<dbReference type="PROSITE" id="PS50928">
    <property type="entry name" value="ABC_TM1"/>
    <property type="match status" value="1"/>
</dbReference>
<dbReference type="GO" id="GO:0005886">
    <property type="term" value="C:plasma membrane"/>
    <property type="evidence" value="ECO:0007669"/>
    <property type="project" value="UniProtKB-SubCell"/>
</dbReference>
<evidence type="ECO:0000256" key="4">
    <source>
        <dbReference type="ARBA" id="ARBA00022692"/>
    </source>
</evidence>
<dbReference type="PANTHER" id="PTHR30151">
    <property type="entry name" value="ALKANE SULFONATE ABC TRANSPORTER-RELATED, MEMBRANE SUBUNIT"/>
    <property type="match status" value="1"/>
</dbReference>
<evidence type="ECO:0000256" key="3">
    <source>
        <dbReference type="ARBA" id="ARBA00022475"/>
    </source>
</evidence>
<dbReference type="EMBL" id="DXBF01000046">
    <property type="protein sequence ID" value="HIZ62109.1"/>
    <property type="molecule type" value="Genomic_DNA"/>
</dbReference>
<dbReference type="PANTHER" id="PTHR30151:SF0">
    <property type="entry name" value="ABC TRANSPORTER PERMEASE PROTEIN MJ0413-RELATED"/>
    <property type="match status" value="1"/>
</dbReference>
<dbReference type="SUPFAM" id="SSF161098">
    <property type="entry name" value="MetI-like"/>
    <property type="match status" value="1"/>
</dbReference>
<name>A0A9D2JQD1_9FIRM</name>
<feature type="transmembrane region" description="Helical" evidence="7">
    <location>
        <begin position="166"/>
        <end position="188"/>
    </location>
</feature>
<keyword evidence="6 7" id="KW-0472">Membrane</keyword>
<reference evidence="9" key="2">
    <citation type="submission" date="2021-04" db="EMBL/GenBank/DDBJ databases">
        <authorList>
            <person name="Gilroy R."/>
        </authorList>
    </citation>
    <scope>NUCLEOTIDE SEQUENCE</scope>
    <source>
        <strain evidence="9">CHK188-11489</strain>
    </source>
</reference>
<dbReference type="Gene3D" id="1.10.3720.10">
    <property type="entry name" value="MetI-like"/>
    <property type="match status" value="1"/>
</dbReference>
<gene>
    <name evidence="9" type="ORF">H9724_04995</name>
</gene>
<evidence type="ECO:0000256" key="2">
    <source>
        <dbReference type="ARBA" id="ARBA00022448"/>
    </source>
</evidence>
<sequence length="257" mass="27613">MASDRAPGRWERLAALAVWIVLWQAAAMTLGHGGLFLATPVQTLAALARIAPTAGFWQRIAFSALRILAGFLLAVAGGLVLGAAGARWRRVRIFVEPVMQLIRAMPVASFVILALLWVRGENLSVVVSFTHVLPVVYAGVLAGIADTDPQLLEMARVYRLPLGARLRYIWLPGVFPSFSESCIAAMGMCWKSGVSAEVIGLPDHSVGDALYRAKITLSTPEVFAWTLVIVLLSALLSSAAARLLRAAKTRLCGEVRA</sequence>
<dbReference type="Proteomes" id="UP000824105">
    <property type="component" value="Unassembled WGS sequence"/>
</dbReference>
<evidence type="ECO:0000313" key="10">
    <source>
        <dbReference type="Proteomes" id="UP000824105"/>
    </source>
</evidence>
<evidence type="ECO:0000313" key="9">
    <source>
        <dbReference type="EMBL" id="HIZ62109.1"/>
    </source>
</evidence>
<keyword evidence="4 7" id="KW-0812">Transmembrane</keyword>
<feature type="transmembrane region" description="Helical" evidence="7">
    <location>
        <begin position="67"/>
        <end position="86"/>
    </location>
</feature>
<evidence type="ECO:0000256" key="1">
    <source>
        <dbReference type="ARBA" id="ARBA00004651"/>
    </source>
</evidence>
<protein>
    <submittedName>
        <fullName evidence="9">ABC transporter permease subunit</fullName>
    </submittedName>
</protein>
<dbReference type="GO" id="GO:0055085">
    <property type="term" value="P:transmembrane transport"/>
    <property type="evidence" value="ECO:0007669"/>
    <property type="project" value="InterPro"/>
</dbReference>
<comment type="similarity">
    <text evidence="7">Belongs to the binding-protein-dependent transport system permease family.</text>
</comment>
<feature type="transmembrane region" description="Helical" evidence="7">
    <location>
        <begin position="222"/>
        <end position="241"/>
    </location>
</feature>
<feature type="transmembrane region" description="Helical" evidence="7">
    <location>
        <begin position="98"/>
        <end position="117"/>
    </location>
</feature>
<dbReference type="Pfam" id="PF00528">
    <property type="entry name" value="BPD_transp_1"/>
    <property type="match status" value="1"/>
</dbReference>
<feature type="domain" description="ABC transmembrane type-1" evidence="8">
    <location>
        <begin position="56"/>
        <end position="240"/>
    </location>
</feature>
<accession>A0A9D2JQD1</accession>
<feature type="transmembrane region" description="Helical" evidence="7">
    <location>
        <begin position="123"/>
        <end position="145"/>
    </location>
</feature>
<evidence type="ECO:0000256" key="7">
    <source>
        <dbReference type="RuleBase" id="RU363032"/>
    </source>
</evidence>
<proteinExistence type="inferred from homology"/>
<evidence type="ECO:0000259" key="8">
    <source>
        <dbReference type="PROSITE" id="PS50928"/>
    </source>
</evidence>
<evidence type="ECO:0000256" key="5">
    <source>
        <dbReference type="ARBA" id="ARBA00022989"/>
    </source>
</evidence>
<evidence type="ECO:0000256" key="6">
    <source>
        <dbReference type="ARBA" id="ARBA00023136"/>
    </source>
</evidence>
<keyword evidence="3" id="KW-1003">Cell membrane</keyword>
<dbReference type="AlphaFoldDB" id="A0A9D2JQD1"/>
<dbReference type="InterPro" id="IPR035906">
    <property type="entry name" value="MetI-like_sf"/>
</dbReference>
<dbReference type="InterPro" id="IPR000515">
    <property type="entry name" value="MetI-like"/>
</dbReference>
<keyword evidence="5 7" id="KW-1133">Transmembrane helix</keyword>
<reference evidence="9" key="1">
    <citation type="journal article" date="2021" name="PeerJ">
        <title>Extensive microbial diversity within the chicken gut microbiome revealed by metagenomics and culture.</title>
        <authorList>
            <person name="Gilroy R."/>
            <person name="Ravi A."/>
            <person name="Getino M."/>
            <person name="Pursley I."/>
            <person name="Horton D.L."/>
            <person name="Alikhan N.F."/>
            <person name="Baker D."/>
            <person name="Gharbi K."/>
            <person name="Hall N."/>
            <person name="Watson M."/>
            <person name="Adriaenssens E.M."/>
            <person name="Foster-Nyarko E."/>
            <person name="Jarju S."/>
            <person name="Secka A."/>
            <person name="Antonio M."/>
            <person name="Oren A."/>
            <person name="Chaudhuri R.R."/>
            <person name="La Ragione R."/>
            <person name="Hildebrand F."/>
            <person name="Pallen M.J."/>
        </authorList>
    </citation>
    <scope>NUCLEOTIDE SEQUENCE</scope>
    <source>
        <strain evidence="9">CHK188-11489</strain>
    </source>
</reference>
<comment type="caution">
    <text evidence="9">The sequence shown here is derived from an EMBL/GenBank/DDBJ whole genome shotgun (WGS) entry which is preliminary data.</text>
</comment>
<organism evidence="9 10">
    <name type="scientific">Candidatus Gemmiger avistercoris</name>
    <dbReference type="NCBI Taxonomy" id="2838606"/>
    <lineage>
        <taxon>Bacteria</taxon>
        <taxon>Bacillati</taxon>
        <taxon>Bacillota</taxon>
        <taxon>Clostridia</taxon>
        <taxon>Eubacteriales</taxon>
        <taxon>Gemmiger</taxon>
    </lineage>
</organism>
<comment type="subcellular location">
    <subcellularLocation>
        <location evidence="1 7">Cell membrane</location>
        <topology evidence="1 7">Multi-pass membrane protein</topology>
    </subcellularLocation>
</comment>